<proteinExistence type="predicted"/>
<reference evidence="1 2" key="1">
    <citation type="submission" date="2021-01" db="EMBL/GenBank/DDBJ databases">
        <title>Genome public.</title>
        <authorList>
            <person name="Liu C."/>
            <person name="Sun Q."/>
        </authorList>
    </citation>
    <scope>NUCLEOTIDE SEQUENCE [LARGE SCALE GENOMIC DNA]</scope>
    <source>
        <strain evidence="1 2">JC656</strain>
    </source>
</reference>
<dbReference type="Proteomes" id="UP000639051">
    <property type="component" value="Unassembled WGS sequence"/>
</dbReference>
<dbReference type="EMBL" id="JAERRC010000015">
    <property type="protein sequence ID" value="MBL0705041.1"/>
    <property type="molecule type" value="Genomic_DNA"/>
</dbReference>
<dbReference type="SUPFAM" id="SSF50494">
    <property type="entry name" value="Trypsin-like serine proteases"/>
    <property type="match status" value="1"/>
</dbReference>
<evidence type="ECO:0000313" key="1">
    <source>
        <dbReference type="EMBL" id="MBL0705041.1"/>
    </source>
</evidence>
<keyword evidence="2" id="KW-1185">Reference proteome</keyword>
<accession>A0ABS1K412</accession>
<dbReference type="Gene3D" id="2.40.10.10">
    <property type="entry name" value="Trypsin-like serine proteases"/>
    <property type="match status" value="2"/>
</dbReference>
<organism evidence="1 2">
    <name type="scientific">Sinomonas cellulolyticus</name>
    <dbReference type="NCBI Taxonomy" id="2801916"/>
    <lineage>
        <taxon>Bacteria</taxon>
        <taxon>Bacillati</taxon>
        <taxon>Actinomycetota</taxon>
        <taxon>Actinomycetes</taxon>
        <taxon>Micrococcales</taxon>
        <taxon>Micrococcaceae</taxon>
        <taxon>Sinomonas</taxon>
    </lineage>
</organism>
<comment type="caution">
    <text evidence="1">The sequence shown here is derived from an EMBL/GenBank/DDBJ whole genome shotgun (WGS) entry which is preliminary data.</text>
</comment>
<dbReference type="PANTHER" id="PTHR43019:SF23">
    <property type="entry name" value="PROTEASE DO-LIKE 5, CHLOROPLASTIC"/>
    <property type="match status" value="1"/>
</dbReference>
<dbReference type="Pfam" id="PF13365">
    <property type="entry name" value="Trypsin_2"/>
    <property type="match status" value="1"/>
</dbReference>
<dbReference type="PRINTS" id="PR00834">
    <property type="entry name" value="PROTEASES2C"/>
</dbReference>
<dbReference type="InterPro" id="IPR043504">
    <property type="entry name" value="Peptidase_S1_PA_chymotrypsin"/>
</dbReference>
<evidence type="ECO:0000313" key="2">
    <source>
        <dbReference type="Proteomes" id="UP000639051"/>
    </source>
</evidence>
<dbReference type="PANTHER" id="PTHR43019">
    <property type="entry name" value="SERINE ENDOPROTEASE DEGS"/>
    <property type="match status" value="1"/>
</dbReference>
<sequence length="354" mass="36468">MTVTAAAPTVTAQTRSWADTAAAVEGGVVRISTVTCDNSKAGTGVLLDPSHVLTAAHVVHGQASVTLALGGLITHASVVGLDQGRDVALLLADAPLSGRVLSLATVEPRPGDDVAALGFPSSRQLTLTTGRVSGLDRHAQYQGLPLVRGLFEANLTTMPGNSGGPVVTMGGDVVGVVSGTVGEGSGLTLAADAVSAGGQLASWMQQNTVLPAAACQVRSAADLTRVAYTLSSSHPDAVDVGQTLYNHGIYINQSLYEGAFSLLSTRQQSAQGGFVKWASGLGTSFWRSLAVDSVTGSGDVLTADARLTTVQAARYGRNGQTCSVWRIRYTVVWDGQAWRIDDAQTPWGDPSPCP</sequence>
<dbReference type="InterPro" id="IPR001940">
    <property type="entry name" value="Peptidase_S1C"/>
</dbReference>
<dbReference type="InterPro" id="IPR009003">
    <property type="entry name" value="Peptidase_S1_PA"/>
</dbReference>
<gene>
    <name evidence="1" type="ORF">JJE72_05905</name>
</gene>
<protein>
    <submittedName>
        <fullName evidence="1">Trypsin-like peptidase domain-containing protein</fullName>
    </submittedName>
</protein>
<name>A0ABS1K412_9MICC</name>